<sequence length="114" mass="12681">MSLTTRTYLVVTCSLCGATSDPREPEICLPDTDEGRDLLSLLCSDWTWSDPITPHLCPDCIKATDCERNGHYWSAWKAPAYDSCTCVRYRHCEHCGATERLCHCPANDTPAPSA</sequence>
<organism evidence="1 2">
    <name type="scientific">Planobispora longispora</name>
    <dbReference type="NCBI Taxonomy" id="28887"/>
    <lineage>
        <taxon>Bacteria</taxon>
        <taxon>Bacillati</taxon>
        <taxon>Actinomycetota</taxon>
        <taxon>Actinomycetes</taxon>
        <taxon>Streptosporangiales</taxon>
        <taxon>Streptosporangiaceae</taxon>
        <taxon>Planobispora</taxon>
    </lineage>
</organism>
<evidence type="ECO:0000313" key="2">
    <source>
        <dbReference type="Proteomes" id="UP000616724"/>
    </source>
</evidence>
<protein>
    <submittedName>
        <fullName evidence="1">Uncharacterized protein</fullName>
    </submittedName>
</protein>
<accession>A0A8J3RWE7</accession>
<dbReference type="Proteomes" id="UP000616724">
    <property type="component" value="Unassembled WGS sequence"/>
</dbReference>
<evidence type="ECO:0000313" key="1">
    <source>
        <dbReference type="EMBL" id="GIH81192.1"/>
    </source>
</evidence>
<dbReference type="RefSeq" id="WP_203895595.1">
    <property type="nucleotide sequence ID" value="NZ_BOOH01000070.1"/>
</dbReference>
<proteinExistence type="predicted"/>
<keyword evidence="2" id="KW-1185">Reference proteome</keyword>
<dbReference type="EMBL" id="BOOH01000070">
    <property type="protein sequence ID" value="GIH81192.1"/>
    <property type="molecule type" value="Genomic_DNA"/>
</dbReference>
<comment type="caution">
    <text evidence="1">The sequence shown here is derived from an EMBL/GenBank/DDBJ whole genome shotgun (WGS) entry which is preliminary data.</text>
</comment>
<gene>
    <name evidence="1" type="ORF">Plo01_76210</name>
</gene>
<reference evidence="1 2" key="1">
    <citation type="submission" date="2021-01" db="EMBL/GenBank/DDBJ databases">
        <title>Whole genome shotgun sequence of Planobispora longispora NBRC 13918.</title>
        <authorList>
            <person name="Komaki H."/>
            <person name="Tamura T."/>
        </authorList>
    </citation>
    <scope>NUCLEOTIDE SEQUENCE [LARGE SCALE GENOMIC DNA]</scope>
    <source>
        <strain evidence="1 2">NBRC 13918</strain>
    </source>
</reference>
<dbReference type="AlphaFoldDB" id="A0A8J3RWE7"/>
<name>A0A8J3RWE7_9ACTN</name>